<evidence type="ECO:0000256" key="6">
    <source>
        <dbReference type="ARBA" id="ARBA00034687"/>
    </source>
</evidence>
<keyword evidence="4" id="KW-0963">Cytoplasm</keyword>
<dbReference type="EMBL" id="FQNC01000043">
    <property type="protein sequence ID" value="SGY49945.1"/>
    <property type="molecule type" value="Genomic_DNA"/>
</dbReference>
<evidence type="ECO:0000256" key="1">
    <source>
        <dbReference type="ARBA" id="ARBA00004245"/>
    </source>
</evidence>
<dbReference type="InterPro" id="IPR001451">
    <property type="entry name" value="Hexapep"/>
</dbReference>
<keyword evidence="8" id="KW-1185">Reference proteome</keyword>
<evidence type="ECO:0000256" key="3">
    <source>
        <dbReference type="ARBA" id="ARBA00016573"/>
    </source>
</evidence>
<evidence type="ECO:0000256" key="5">
    <source>
        <dbReference type="ARBA" id="ARBA00023212"/>
    </source>
</evidence>
<dbReference type="GO" id="GO:0070840">
    <property type="term" value="F:dynein complex binding"/>
    <property type="evidence" value="ECO:0007669"/>
    <property type="project" value="TreeGrafter"/>
</dbReference>
<protein>
    <recommendedName>
        <fullName evidence="3">Dynactin subunit 6</fullName>
    </recommendedName>
</protein>
<name>A0A2X0M7R2_9BASI</name>
<dbReference type="Proteomes" id="UP000249464">
    <property type="component" value="Unassembled WGS sequence"/>
</dbReference>
<dbReference type="PANTHER" id="PTHR13072">
    <property type="entry name" value="DYNACTIN 6"/>
    <property type="match status" value="1"/>
</dbReference>
<dbReference type="GO" id="GO:0007052">
    <property type="term" value="P:mitotic spindle organization"/>
    <property type="evidence" value="ECO:0007669"/>
    <property type="project" value="TreeGrafter"/>
</dbReference>
<accession>A0A2X0M7R2</accession>
<proteinExistence type="inferred from homology"/>
<comment type="function">
    <text evidence="6">Part of the dynactin complex that activates the molecular motor dynein for ultra-processive transport along microtubules.</text>
</comment>
<comment type="subcellular location">
    <subcellularLocation>
        <location evidence="1">Cytoplasm</location>
        <location evidence="1">Cytoskeleton</location>
    </subcellularLocation>
</comment>
<comment type="similarity">
    <text evidence="2">Belongs to the dynactin subunits 5/6 family. Dynactin subunit 6 subfamily.</text>
</comment>
<dbReference type="Gene3D" id="2.160.10.10">
    <property type="entry name" value="Hexapeptide repeat proteins"/>
    <property type="match status" value="1"/>
</dbReference>
<organism evidence="7 8">
    <name type="scientific">Microbotryum silenes-dioicae</name>
    <dbReference type="NCBI Taxonomy" id="796604"/>
    <lineage>
        <taxon>Eukaryota</taxon>
        <taxon>Fungi</taxon>
        <taxon>Dikarya</taxon>
        <taxon>Basidiomycota</taxon>
        <taxon>Pucciniomycotina</taxon>
        <taxon>Microbotryomycetes</taxon>
        <taxon>Microbotryales</taxon>
        <taxon>Microbotryaceae</taxon>
        <taxon>Microbotryum</taxon>
    </lineage>
</organism>
<evidence type="ECO:0000256" key="4">
    <source>
        <dbReference type="ARBA" id="ARBA00022490"/>
    </source>
</evidence>
<dbReference type="GO" id="GO:0005869">
    <property type="term" value="C:dynactin complex"/>
    <property type="evidence" value="ECO:0007669"/>
    <property type="project" value="InterPro"/>
</dbReference>
<dbReference type="SUPFAM" id="SSF51161">
    <property type="entry name" value="Trimeric LpxA-like enzymes"/>
    <property type="match status" value="1"/>
</dbReference>
<evidence type="ECO:0000256" key="2">
    <source>
        <dbReference type="ARBA" id="ARBA00007719"/>
    </source>
</evidence>
<keyword evidence="5" id="KW-0206">Cytoskeleton</keyword>
<dbReference type="AlphaFoldDB" id="A0A2X0M7R2"/>
<dbReference type="InterPro" id="IPR011004">
    <property type="entry name" value="Trimer_LpxA-like_sf"/>
</dbReference>
<dbReference type="PANTHER" id="PTHR13072:SF0">
    <property type="entry name" value="DYNACTIN SUBUNIT 6"/>
    <property type="match status" value="1"/>
</dbReference>
<evidence type="ECO:0000313" key="8">
    <source>
        <dbReference type="Proteomes" id="UP000249464"/>
    </source>
</evidence>
<evidence type="ECO:0000313" key="7">
    <source>
        <dbReference type="EMBL" id="SGY49945.1"/>
    </source>
</evidence>
<reference evidence="7 8" key="1">
    <citation type="submission" date="2016-11" db="EMBL/GenBank/DDBJ databases">
        <authorList>
            <person name="Jaros S."/>
            <person name="Januszkiewicz K."/>
            <person name="Wedrychowicz H."/>
        </authorList>
    </citation>
    <scope>NUCLEOTIDE SEQUENCE [LARGE SCALE GENOMIC DNA]</scope>
</reference>
<gene>
    <name evidence="7" type="primary">BQ5605_C001g00839</name>
    <name evidence="7" type="ORF">BQ5605_C001G00839</name>
</gene>
<dbReference type="InterPro" id="IPR027777">
    <property type="entry name" value="DCTN6"/>
</dbReference>
<dbReference type="STRING" id="796604.A0A2X0M7R2"/>
<dbReference type="Pfam" id="PF00132">
    <property type="entry name" value="Hexapep"/>
    <property type="match status" value="1"/>
</dbReference>
<sequence length="257" mass="27857">MVDVNTTNTKDKDKDSLKIGSRCVIVQDCDLRGHVTIGAGCVIHPRATIFALSGPIHLGDNNIVEEMVVIINRSKTPMIIGNDNHFQVACRRSDEPPYRGMCIESPSIGSNNIFSPRCRVVHSVTIGSDSHIGAGCVVLASPFPTFIPSPNSTTEPTPTPPTTTTLEEEVEFQRPTTTTTRPLHHLPDQTEIFGSDSRQRLGSKQGIGQIKAFHAKHLIYLRETLVKYHKLKIFPPGTVVSEKPSGIGGSGGKEGGE</sequence>